<organism evidence="2 3">
    <name type="scientific">Methanocaldococcus fervens (strain DSM 4213 / JCM 15782 / AG86)</name>
    <name type="common">Methanococcus fervens</name>
    <dbReference type="NCBI Taxonomy" id="573064"/>
    <lineage>
        <taxon>Archaea</taxon>
        <taxon>Methanobacteriati</taxon>
        <taxon>Methanobacteriota</taxon>
        <taxon>Methanomada group</taxon>
        <taxon>Methanococci</taxon>
        <taxon>Methanococcales</taxon>
        <taxon>Methanocaldococcaceae</taxon>
        <taxon>Methanocaldococcus</taxon>
    </lineage>
</organism>
<dbReference type="PANTHER" id="PTHR11082">
    <property type="entry name" value="TRNA-DIHYDROURIDINE SYNTHASE"/>
    <property type="match status" value="1"/>
</dbReference>
<dbReference type="HOGENOM" id="CLU_1118194_0_0_2"/>
<dbReference type="Proteomes" id="UP000001495">
    <property type="component" value="Chromosome"/>
</dbReference>
<accession>C7P6Y8</accession>
<dbReference type="InterPro" id="IPR013785">
    <property type="entry name" value="Aldolase_TIM"/>
</dbReference>
<dbReference type="PANTHER" id="PTHR11082:SF36">
    <property type="entry name" value="DUS-LIKE FMN-BINDING DOMAIN-CONTAINING PROTEIN"/>
    <property type="match status" value="1"/>
</dbReference>
<reference evidence="2" key="1">
    <citation type="submission" date="2009-08" db="EMBL/GenBank/DDBJ databases">
        <title>Complete sequence of chromosome of Methanocaldococcus fervens AG86.</title>
        <authorList>
            <consortium name="US DOE Joint Genome Institute"/>
            <person name="Lucas S."/>
            <person name="Copeland A."/>
            <person name="Lapidus A."/>
            <person name="Glavina del Rio T."/>
            <person name="Tice H."/>
            <person name="Bruce D."/>
            <person name="Goodwin L."/>
            <person name="Pitluck S."/>
            <person name="Chertkov O."/>
            <person name="Detter J.C."/>
            <person name="Han C."/>
            <person name="Tapia R."/>
            <person name="Larimer F."/>
            <person name="Land M."/>
            <person name="Hauser L."/>
            <person name="Kyrpides N."/>
            <person name="Ovchinnikova G."/>
            <person name="Lupa-Sieprawska M."/>
            <person name="Whitman W.B."/>
        </authorList>
    </citation>
    <scope>NUCLEOTIDE SEQUENCE [LARGE SCALE GENOMIC DNA]</scope>
    <source>
        <strain evidence="2">AG86</strain>
    </source>
</reference>
<feature type="domain" description="DUS-like FMN-binding" evidence="1">
    <location>
        <begin position="105"/>
        <end position="241"/>
    </location>
</feature>
<gene>
    <name evidence="2" type="ordered locus">Mefer_0497</name>
</gene>
<dbReference type="Gene3D" id="3.20.20.70">
    <property type="entry name" value="Aldolase class I"/>
    <property type="match status" value="1"/>
</dbReference>
<dbReference type="SUPFAM" id="SSF51395">
    <property type="entry name" value="FMN-linked oxidoreductases"/>
    <property type="match status" value="1"/>
</dbReference>
<proteinExistence type="predicted"/>
<evidence type="ECO:0000313" key="2">
    <source>
        <dbReference type="EMBL" id="ACV24320.1"/>
    </source>
</evidence>
<keyword evidence="3" id="KW-1185">Reference proteome</keyword>
<dbReference type="AlphaFoldDB" id="C7P6Y8"/>
<name>C7P6Y8_METFA</name>
<dbReference type="EMBL" id="CP001696">
    <property type="protein sequence ID" value="ACV24320.1"/>
    <property type="molecule type" value="Genomic_DNA"/>
</dbReference>
<dbReference type="NCBIfam" id="TIGR00736">
    <property type="entry name" value="nifR3_rel_arch"/>
    <property type="match status" value="1"/>
</dbReference>
<dbReference type="InterPro" id="IPR005270">
    <property type="entry name" value="tRNA_dU_NifR3-rel"/>
</dbReference>
<dbReference type="InterPro" id="IPR035587">
    <property type="entry name" value="DUS-like_FMN-bd"/>
</dbReference>
<dbReference type="STRING" id="573064.Mefer_0497"/>
<sequence length="254" mass="29155">MKISKLDKLDKKVVLAPMAGITDGDFCKKFKDLFAIVTIGGYNLDTLTHKASKDIEKRGRKEFSINLDEFNNYIVEQIKKARESGALVSVNVRFVNIDEAYDKLLVIAKHADIIELNCHCRQQEITSLGIGQELMKNKNLLKEFLYKMRGINKPVFLKIRLNYIPIEELINNLNYVRDYFDGLHVDCFYPGKPYADLNSLKILAEEFKDKIIIGNNSVDSLEKAKEMLKYADFISVARAVLKGNIEWIKKLNTI</sequence>
<dbReference type="eggNOG" id="arCOG00605">
    <property type="taxonomic scope" value="Archaea"/>
</dbReference>
<evidence type="ECO:0000259" key="1">
    <source>
        <dbReference type="Pfam" id="PF01207"/>
    </source>
</evidence>
<dbReference type="Pfam" id="PF01207">
    <property type="entry name" value="Dus"/>
    <property type="match status" value="1"/>
</dbReference>
<protein>
    <submittedName>
        <fullName evidence="2">TIM-barrel protein</fullName>
    </submittedName>
</protein>
<evidence type="ECO:0000313" key="3">
    <source>
        <dbReference type="Proteomes" id="UP000001495"/>
    </source>
</evidence>
<dbReference type="KEGG" id="mfe:Mefer_0497"/>